<dbReference type="CDD" id="cd20852">
    <property type="entry name" value="C1_DGK_typeII_rpt2"/>
    <property type="match status" value="1"/>
</dbReference>
<reference evidence="18" key="1">
    <citation type="submission" date="2023-10" db="EMBL/GenBank/DDBJ databases">
        <title>Genome assembly of Pristionchus species.</title>
        <authorList>
            <person name="Yoshida K."/>
            <person name="Sommer R.J."/>
        </authorList>
    </citation>
    <scope>NUCLEOTIDE SEQUENCE</scope>
    <source>
        <strain evidence="18">RS5133</strain>
    </source>
</reference>
<keyword evidence="11 14" id="KW-0418">Kinase</keyword>
<dbReference type="PROSITE" id="PS50081">
    <property type="entry name" value="ZF_DAG_PE_2"/>
    <property type="match status" value="2"/>
</dbReference>
<dbReference type="PANTHER" id="PTHR11255:SF109">
    <property type="entry name" value="DIACYLGLYCEROL KINASE ETA"/>
    <property type="match status" value="1"/>
</dbReference>
<organism evidence="18 19">
    <name type="scientific">Pristionchus fissidentatus</name>
    <dbReference type="NCBI Taxonomy" id="1538716"/>
    <lineage>
        <taxon>Eukaryota</taxon>
        <taxon>Metazoa</taxon>
        <taxon>Ecdysozoa</taxon>
        <taxon>Nematoda</taxon>
        <taxon>Chromadorea</taxon>
        <taxon>Rhabditida</taxon>
        <taxon>Rhabditina</taxon>
        <taxon>Diplogasteromorpha</taxon>
        <taxon>Diplogasteroidea</taxon>
        <taxon>Neodiplogasteridae</taxon>
        <taxon>Pristionchus</taxon>
    </lineage>
</organism>
<dbReference type="Proteomes" id="UP001432322">
    <property type="component" value="Unassembled WGS sequence"/>
</dbReference>
<dbReference type="SUPFAM" id="SSF57889">
    <property type="entry name" value="Cysteine-rich domain"/>
    <property type="match status" value="2"/>
</dbReference>
<dbReference type="PANTHER" id="PTHR11255">
    <property type="entry name" value="DIACYLGLYCEROL KINASE"/>
    <property type="match status" value="1"/>
</dbReference>
<dbReference type="CDD" id="cd20800">
    <property type="entry name" value="C1_DGK_typeII_rpt1"/>
    <property type="match status" value="1"/>
</dbReference>
<keyword evidence="8" id="KW-0677">Repeat</keyword>
<evidence type="ECO:0000256" key="6">
    <source>
        <dbReference type="ARBA" id="ARBA00022679"/>
    </source>
</evidence>
<dbReference type="SUPFAM" id="SSF111331">
    <property type="entry name" value="NAD kinase/diacylglycerol kinase-like"/>
    <property type="match status" value="2"/>
</dbReference>
<feature type="non-terminal residue" evidence="18">
    <location>
        <position position="1031"/>
    </location>
</feature>
<comment type="function">
    <text evidence="2">Phosphorylates diacylglycerol (DAG) to generate phosphatidic acid (PA).</text>
</comment>
<dbReference type="InterPro" id="IPR000756">
    <property type="entry name" value="Diacylglycerol_kin_accessory"/>
</dbReference>
<keyword evidence="7" id="KW-0479">Metal-binding</keyword>
<dbReference type="FunFam" id="3.30.60.20:FF:000002">
    <property type="entry name" value="Diacylglycerol kinase"/>
    <property type="match status" value="1"/>
</dbReference>
<protein>
    <recommendedName>
        <fullName evidence="14">Diacylglycerol kinase</fullName>
        <shortName evidence="14">DAG kinase</shortName>
        <ecNumber evidence="14">2.7.1.107</ecNumber>
    </recommendedName>
</protein>
<dbReference type="InterPro" id="IPR016064">
    <property type="entry name" value="NAD/diacylglycerol_kinase_sf"/>
</dbReference>
<gene>
    <name evidence="18" type="ORF">PFISCL1PPCAC_16820</name>
</gene>
<dbReference type="Gene3D" id="3.40.50.10330">
    <property type="entry name" value="Probable inorganic polyphosphate/atp-NAD kinase, domain 1"/>
    <property type="match status" value="1"/>
</dbReference>
<proteinExistence type="inferred from homology"/>
<dbReference type="PROSITE" id="PS50146">
    <property type="entry name" value="DAGK"/>
    <property type="match status" value="1"/>
</dbReference>
<evidence type="ECO:0000256" key="5">
    <source>
        <dbReference type="ARBA" id="ARBA00022490"/>
    </source>
</evidence>
<accession>A0AAV5W485</accession>
<evidence type="ECO:0000256" key="15">
    <source>
        <dbReference type="SAM" id="MobiDB-lite"/>
    </source>
</evidence>
<evidence type="ECO:0000259" key="16">
    <source>
        <dbReference type="PROSITE" id="PS50081"/>
    </source>
</evidence>
<dbReference type="InterPro" id="IPR001206">
    <property type="entry name" value="Diacylglycerol_kinase_cat_dom"/>
</dbReference>
<name>A0AAV5W485_9BILA</name>
<feature type="compositionally biased region" description="Basic and acidic residues" evidence="15">
    <location>
        <begin position="543"/>
        <end position="555"/>
    </location>
</feature>
<evidence type="ECO:0000256" key="10">
    <source>
        <dbReference type="ARBA" id="ARBA00022771"/>
    </source>
</evidence>
<evidence type="ECO:0000256" key="4">
    <source>
        <dbReference type="ARBA" id="ARBA00009280"/>
    </source>
</evidence>
<evidence type="ECO:0000256" key="2">
    <source>
        <dbReference type="ARBA" id="ARBA00002064"/>
    </source>
</evidence>
<dbReference type="InterPro" id="IPR046349">
    <property type="entry name" value="C1-like_sf"/>
</dbReference>
<dbReference type="SMART" id="SM00046">
    <property type="entry name" value="DAGKc"/>
    <property type="match status" value="1"/>
</dbReference>
<keyword evidence="6 14" id="KW-0808">Transferase</keyword>
<feature type="compositionally biased region" description="Acidic residues" evidence="15">
    <location>
        <begin position="556"/>
        <end position="571"/>
    </location>
</feature>
<feature type="compositionally biased region" description="Low complexity" evidence="15">
    <location>
        <begin position="676"/>
        <end position="692"/>
    </location>
</feature>
<evidence type="ECO:0000256" key="7">
    <source>
        <dbReference type="ARBA" id="ARBA00022723"/>
    </source>
</evidence>
<dbReference type="EC" id="2.7.1.107" evidence="14"/>
<dbReference type="GO" id="GO:0007200">
    <property type="term" value="P:phospholipase C-activating G protein-coupled receptor signaling pathway"/>
    <property type="evidence" value="ECO:0007669"/>
    <property type="project" value="InterPro"/>
</dbReference>
<evidence type="ECO:0000259" key="17">
    <source>
        <dbReference type="PROSITE" id="PS50146"/>
    </source>
</evidence>
<dbReference type="PROSITE" id="PS00479">
    <property type="entry name" value="ZF_DAG_PE_1"/>
    <property type="match status" value="2"/>
</dbReference>
<keyword evidence="13 14" id="KW-0067">ATP-binding</keyword>
<keyword evidence="5" id="KW-0963">Cytoplasm</keyword>
<keyword evidence="10" id="KW-0863">Zinc-finger</keyword>
<evidence type="ECO:0000256" key="14">
    <source>
        <dbReference type="RuleBase" id="RU361128"/>
    </source>
</evidence>
<dbReference type="GO" id="GO:0004143">
    <property type="term" value="F:ATP-dependent diacylglycerol kinase activity"/>
    <property type="evidence" value="ECO:0007669"/>
    <property type="project" value="UniProtKB-EC"/>
</dbReference>
<evidence type="ECO:0000313" key="19">
    <source>
        <dbReference type="Proteomes" id="UP001432322"/>
    </source>
</evidence>
<feature type="domain" description="Phorbol-ester/DAG-type" evidence="16">
    <location>
        <begin position="34"/>
        <end position="84"/>
    </location>
</feature>
<comment type="subcellular location">
    <subcellularLocation>
        <location evidence="3">Cytoplasm</location>
    </subcellularLocation>
</comment>
<evidence type="ECO:0000313" key="18">
    <source>
        <dbReference type="EMBL" id="GMT25523.1"/>
    </source>
</evidence>
<feature type="compositionally biased region" description="Low complexity" evidence="15">
    <location>
        <begin position="710"/>
        <end position="726"/>
    </location>
</feature>
<dbReference type="SMART" id="SM00045">
    <property type="entry name" value="DAGKa"/>
    <property type="match status" value="1"/>
</dbReference>
<dbReference type="InterPro" id="IPR002219">
    <property type="entry name" value="PKC_DAG/PE"/>
</dbReference>
<evidence type="ECO:0000256" key="1">
    <source>
        <dbReference type="ARBA" id="ARBA00001383"/>
    </source>
</evidence>
<dbReference type="AlphaFoldDB" id="A0AAV5W485"/>
<keyword evidence="12" id="KW-0862">Zinc</keyword>
<keyword evidence="19" id="KW-1185">Reference proteome</keyword>
<dbReference type="Pfam" id="PF00781">
    <property type="entry name" value="DAGK_cat"/>
    <property type="match status" value="1"/>
</dbReference>
<dbReference type="Pfam" id="PF00130">
    <property type="entry name" value="C1_1"/>
    <property type="match status" value="2"/>
</dbReference>
<feature type="domain" description="Phorbol-ester/DAG-type" evidence="16">
    <location>
        <begin position="107"/>
        <end position="158"/>
    </location>
</feature>
<feature type="region of interest" description="Disordered" evidence="15">
    <location>
        <begin position="650"/>
        <end position="729"/>
    </location>
</feature>
<evidence type="ECO:0000256" key="12">
    <source>
        <dbReference type="ARBA" id="ARBA00022833"/>
    </source>
</evidence>
<feature type="compositionally biased region" description="Basic and acidic residues" evidence="15">
    <location>
        <begin position="599"/>
        <end position="620"/>
    </location>
</feature>
<evidence type="ECO:0000256" key="13">
    <source>
        <dbReference type="ARBA" id="ARBA00022840"/>
    </source>
</evidence>
<evidence type="ECO:0000256" key="3">
    <source>
        <dbReference type="ARBA" id="ARBA00004496"/>
    </source>
</evidence>
<feature type="region of interest" description="Disordered" evidence="15">
    <location>
        <begin position="536"/>
        <end position="634"/>
    </location>
</feature>
<evidence type="ECO:0000256" key="11">
    <source>
        <dbReference type="ARBA" id="ARBA00022777"/>
    </source>
</evidence>
<dbReference type="InterPro" id="IPR037607">
    <property type="entry name" value="DGK"/>
</dbReference>
<sequence>QLAGEWTQSLQECAAANESLSGALSFLGASSSGAHRWAASSHNRPTFCNVCREKFTGVPWHGMACEVCKMKVHKRCVEQVRECCKWTMAESIPAAMQYINPENSIGPHQWLQGNLPMGARCAVCEKACGSVLKLQDLRCLWCAQCVHDSCESSLPRYCLLGTSALSLLPPIALERVEKDGRAKIRDEVVGGDYGGGSPLLVLVNSKSGDNQGTRLLRKLRRLLNPVQVFDLIACGPEFPLTFFSHFDTFRVLVCGGDGTVGWVLTAIDRLAMHNKVQLGILPLGTGNDLARVMGWGHVFYNDARLPNMMRTYERAHTRMLDRWSIMAIEGVDPAYGKLHDQIAAKVTAFMHAEAPHEVFLSIKDLGVCVHELILTMQSTYDQVESWERQFGRNPEDPLTDKFRSLMARLNPLIKELNEVTTMEESGVESADSAATEEERARRERLVLRANSFKKTIMDVLEFTEKTVDRHNREARHGSAAAAKRDKFRKKRSKTTPSALKVSGSNVSSSSANSPPASPSCVISPARVSTSMGRLALGGTEAPIYERDRRTQRPIDEHDDVEEEGASEEDEAGPSCVVHPPTPSSSRLEDYGAAEGGAGEGERRGGDGDSGRGAKTEERNPLKKPPTRSQSCVCSVGESGEWGEMTSLVVDEEPSSSAAAAAAAAGDYDYEEEEEPATPAADAAAPLSPSFLSPGGGGSGVRRRGRPQTHSGAAPPSLPSTGSTTAASGGGGVYGSGRYIPASAERARQSTFMDRLPALKKGILSSGLTGGTLIAEMLMLSANVLKTPTALCGDVTHESLPDYKELKVMNNYFGIGLDAKIALDFHNKRESTDKQRSRSKLFMWYGILGGRELIHQTYRNLDQRIRLECDGLPIDLPSLQVVALFGVVHVASGRIPNVVRLQNHRIAQCRHVKITIYGDEPIPVQVDGEPWMQPPGVLQFVHKNRAQMLVKNAQSFDASLRTWEEHKSVTAPSTPTALNTSLPQDGDRVPFSRRAAAFVSTIEAEMAHLGLTAKFLDTLEHTATVVRRAEQA</sequence>
<comment type="similarity">
    <text evidence="4 14">Belongs to the eukaryotic diacylglycerol kinase family.</text>
</comment>
<feature type="non-terminal residue" evidence="18">
    <location>
        <position position="1"/>
    </location>
</feature>
<keyword evidence="9 14" id="KW-0547">Nucleotide-binding</keyword>
<feature type="compositionally biased region" description="Low complexity" evidence="15">
    <location>
        <begin position="501"/>
        <end position="514"/>
    </location>
</feature>
<comment type="caution">
    <text evidence="18">The sequence shown here is derived from an EMBL/GenBank/DDBJ whole genome shotgun (WGS) entry which is preliminary data.</text>
</comment>
<evidence type="ECO:0000256" key="9">
    <source>
        <dbReference type="ARBA" id="ARBA00022741"/>
    </source>
</evidence>
<dbReference type="EMBL" id="BTSY01000004">
    <property type="protein sequence ID" value="GMT25523.1"/>
    <property type="molecule type" value="Genomic_DNA"/>
</dbReference>
<feature type="domain" description="DAGKc" evidence="17">
    <location>
        <begin position="194"/>
        <end position="329"/>
    </location>
</feature>
<evidence type="ECO:0000256" key="8">
    <source>
        <dbReference type="ARBA" id="ARBA00022737"/>
    </source>
</evidence>
<dbReference type="Pfam" id="PF00609">
    <property type="entry name" value="DAGK_acc"/>
    <property type="match status" value="1"/>
</dbReference>
<dbReference type="GO" id="GO:0005524">
    <property type="term" value="F:ATP binding"/>
    <property type="evidence" value="ECO:0007669"/>
    <property type="project" value="UniProtKB-KW"/>
</dbReference>
<dbReference type="Gene3D" id="3.30.60.20">
    <property type="match status" value="2"/>
</dbReference>
<feature type="compositionally biased region" description="Low complexity" evidence="15">
    <location>
        <begin position="654"/>
        <end position="666"/>
    </location>
</feature>
<dbReference type="GO" id="GO:0008270">
    <property type="term" value="F:zinc ion binding"/>
    <property type="evidence" value="ECO:0007669"/>
    <property type="project" value="UniProtKB-KW"/>
</dbReference>
<feature type="region of interest" description="Disordered" evidence="15">
    <location>
        <begin position="470"/>
        <end position="523"/>
    </location>
</feature>
<dbReference type="SMART" id="SM00109">
    <property type="entry name" value="C1"/>
    <property type="match status" value="2"/>
</dbReference>
<dbReference type="InterPro" id="IPR017438">
    <property type="entry name" value="ATP-NAD_kinase_N"/>
</dbReference>
<dbReference type="GO" id="GO:0005737">
    <property type="term" value="C:cytoplasm"/>
    <property type="evidence" value="ECO:0007669"/>
    <property type="project" value="UniProtKB-SubCell"/>
</dbReference>
<dbReference type="GO" id="GO:0005886">
    <property type="term" value="C:plasma membrane"/>
    <property type="evidence" value="ECO:0007669"/>
    <property type="project" value="TreeGrafter"/>
</dbReference>
<comment type="catalytic activity">
    <reaction evidence="1 14">
        <text>a 1,2-diacyl-sn-glycerol + ATP = a 1,2-diacyl-sn-glycero-3-phosphate + ADP + H(+)</text>
        <dbReference type="Rhea" id="RHEA:10272"/>
        <dbReference type="ChEBI" id="CHEBI:15378"/>
        <dbReference type="ChEBI" id="CHEBI:17815"/>
        <dbReference type="ChEBI" id="CHEBI:30616"/>
        <dbReference type="ChEBI" id="CHEBI:58608"/>
        <dbReference type="ChEBI" id="CHEBI:456216"/>
        <dbReference type="EC" id="2.7.1.107"/>
    </reaction>
</comment>